<feature type="signal peptide" evidence="1">
    <location>
        <begin position="1"/>
        <end position="25"/>
    </location>
</feature>
<evidence type="ECO:0000313" key="3">
    <source>
        <dbReference type="EMBL" id="TWT85547.1"/>
    </source>
</evidence>
<keyword evidence="1" id="KW-0732">Signal</keyword>
<evidence type="ECO:0000313" key="4">
    <source>
        <dbReference type="Proteomes" id="UP000318478"/>
    </source>
</evidence>
<protein>
    <recommendedName>
        <fullName evidence="2">Ice-binding protein C-terminal domain-containing protein</fullName>
    </recommendedName>
</protein>
<dbReference type="Pfam" id="PF07589">
    <property type="entry name" value="PEP-CTERM"/>
    <property type="match status" value="1"/>
</dbReference>
<dbReference type="NCBIfam" id="NF041539">
    <property type="entry name" value="choice_anch_R"/>
    <property type="match status" value="1"/>
</dbReference>
<organism evidence="3 4">
    <name type="scientific">Posidoniimonas polymericola</name>
    <dbReference type="NCBI Taxonomy" id="2528002"/>
    <lineage>
        <taxon>Bacteria</taxon>
        <taxon>Pseudomonadati</taxon>
        <taxon>Planctomycetota</taxon>
        <taxon>Planctomycetia</taxon>
        <taxon>Pirellulales</taxon>
        <taxon>Lacipirellulaceae</taxon>
        <taxon>Posidoniimonas</taxon>
    </lineage>
</organism>
<feature type="chain" id="PRO_5022729137" description="Ice-binding protein C-terminal domain-containing protein" evidence="1">
    <location>
        <begin position="26"/>
        <end position="213"/>
    </location>
</feature>
<proteinExistence type="predicted"/>
<gene>
    <name evidence="3" type="ORF">Pla123a_03540</name>
</gene>
<comment type="caution">
    <text evidence="3">The sequence shown here is derived from an EMBL/GenBank/DDBJ whole genome shotgun (WGS) entry which is preliminary data.</text>
</comment>
<keyword evidence="4" id="KW-1185">Reference proteome</keyword>
<dbReference type="NCBIfam" id="TIGR02595">
    <property type="entry name" value="PEP_CTERM"/>
    <property type="match status" value="1"/>
</dbReference>
<dbReference type="Proteomes" id="UP000318478">
    <property type="component" value="Unassembled WGS sequence"/>
</dbReference>
<feature type="domain" description="Ice-binding protein C-terminal" evidence="2">
    <location>
        <begin position="189"/>
        <end position="210"/>
    </location>
</feature>
<dbReference type="AlphaFoldDB" id="A0A5C5ZES0"/>
<evidence type="ECO:0000256" key="1">
    <source>
        <dbReference type="SAM" id="SignalP"/>
    </source>
</evidence>
<reference evidence="3 4" key="1">
    <citation type="submission" date="2019-02" db="EMBL/GenBank/DDBJ databases">
        <title>Deep-cultivation of Planctomycetes and their phenomic and genomic characterization uncovers novel biology.</title>
        <authorList>
            <person name="Wiegand S."/>
            <person name="Jogler M."/>
            <person name="Boedeker C."/>
            <person name="Pinto D."/>
            <person name="Vollmers J."/>
            <person name="Rivas-Marin E."/>
            <person name="Kohn T."/>
            <person name="Peeters S.H."/>
            <person name="Heuer A."/>
            <person name="Rast P."/>
            <person name="Oberbeckmann S."/>
            <person name="Bunk B."/>
            <person name="Jeske O."/>
            <person name="Meyerdierks A."/>
            <person name="Storesund J.E."/>
            <person name="Kallscheuer N."/>
            <person name="Luecker S."/>
            <person name="Lage O.M."/>
            <person name="Pohl T."/>
            <person name="Merkel B.J."/>
            <person name="Hornburger P."/>
            <person name="Mueller R.-W."/>
            <person name="Bruemmer F."/>
            <person name="Labrenz M."/>
            <person name="Spormann A.M."/>
            <person name="Op Den Camp H."/>
            <person name="Overmann J."/>
            <person name="Amann R."/>
            <person name="Jetten M.S.M."/>
            <person name="Mascher T."/>
            <person name="Medema M.H."/>
            <person name="Devos D.P."/>
            <person name="Kaster A.-K."/>
            <person name="Ovreas L."/>
            <person name="Rohde M."/>
            <person name="Galperin M.Y."/>
            <person name="Jogler C."/>
        </authorList>
    </citation>
    <scope>NUCLEOTIDE SEQUENCE [LARGE SCALE GENOMIC DNA]</scope>
    <source>
        <strain evidence="3 4">Pla123a</strain>
    </source>
</reference>
<dbReference type="EMBL" id="SJPO01000001">
    <property type="protein sequence ID" value="TWT85547.1"/>
    <property type="molecule type" value="Genomic_DNA"/>
</dbReference>
<accession>A0A5C5ZES0</accession>
<dbReference type="InterPro" id="IPR013424">
    <property type="entry name" value="Ice-binding_C"/>
</dbReference>
<name>A0A5C5ZES0_9BACT</name>
<sequence length="213" mass="21888" precursor="true">MMKRTLTWAALAALTLAAQAPLAGAAVIFNNFGPGNDFGNGGRVVDGGDGVAAIGDIDQAVAFTVGPADQMAETLSLGIFVNDSPAIGTGPVDIILAMDSGDGPGAALQTYSTTVNATGKQVLNVSGAPVLLSANTTYWVVMDAEDEFRGSWNFNTIGDIGLTAGRTDLGIWGTRPLDDRMALRVEGRVPEPASLAVLGIGGMVIAGRRRRGR</sequence>
<evidence type="ECO:0000259" key="2">
    <source>
        <dbReference type="Pfam" id="PF07589"/>
    </source>
</evidence>